<sequence length="591" mass="66568">MGVLTFASLATLITRIIARRKQKNDQKCAEKKSGRAVTRVAPLLAGIGVSFSLLIEIPVLTRQCYMLPTEIPLNAGLLISLFLVILANASLIFRYFECRVQLSTFLAIGTLTLHDIINIIILIYLGLKDYSYPKIGWMMLASTIVSVACNISLVVDYVFVENFQAKGSGLTTKQRTLIIAAMSLLLYCGLGAMLFIFLENKKIDFDAALYFSVCTITTVGFGDITPTTAVSRIYIFFFTIFGIVLLAISVSSTYEIIAEAFEALYRSRRDRIVEKIRKRKFNQRNNTRGAQCSDSPLKIVGNADINYCRNSLTSRPVSVEQGKSMWDRIAFGASQPTKNTAQGSGDSSLGDDNLIKSYKDFQKLLKRQETKEFQKRLATTLVIFFCFWLLGGVVFKYTEGWSYGDALYFGYVSFLTLGYGDLKVTSSHGRAFFIAWLLFGIGNMTLLLSVLTELWKVKYKCAIGKRRRKNFLLRNKTLSRCETDAEEAKPADCELGIQSNTEPQNSLDEVEDTLKRLVKTAKSFLSHAHYWMSSKTGEPPPELVKLMSEIENADHHEIINGPEIFIEQIASRERQKQLFLISFASEYSYIQ</sequence>
<evidence type="ECO:0000256" key="6">
    <source>
        <dbReference type="ARBA" id="ARBA00023136"/>
    </source>
</evidence>
<name>A0AAV0AG28_PHAPC</name>
<dbReference type="PRINTS" id="PR01333">
    <property type="entry name" value="2POREKCHANEL"/>
</dbReference>
<feature type="transmembrane region" description="Helical" evidence="9">
    <location>
        <begin position="178"/>
        <end position="198"/>
    </location>
</feature>
<dbReference type="Gene3D" id="1.10.287.70">
    <property type="match status" value="2"/>
</dbReference>
<comment type="caution">
    <text evidence="11">The sequence shown here is derived from an EMBL/GenBank/DDBJ whole genome shotgun (WGS) entry which is preliminary data.</text>
</comment>
<dbReference type="GO" id="GO:0015271">
    <property type="term" value="F:outward rectifier potassium channel activity"/>
    <property type="evidence" value="ECO:0007669"/>
    <property type="project" value="TreeGrafter"/>
</dbReference>
<evidence type="ECO:0000256" key="3">
    <source>
        <dbReference type="ARBA" id="ARBA00022692"/>
    </source>
</evidence>
<evidence type="ECO:0000256" key="9">
    <source>
        <dbReference type="SAM" id="Phobius"/>
    </source>
</evidence>
<feature type="transmembrane region" description="Helical" evidence="9">
    <location>
        <begin position="102"/>
        <end position="125"/>
    </location>
</feature>
<feature type="transmembrane region" description="Helical" evidence="9">
    <location>
        <begin position="431"/>
        <end position="451"/>
    </location>
</feature>
<dbReference type="InterPro" id="IPR003280">
    <property type="entry name" value="2pore_dom_K_chnl"/>
</dbReference>
<dbReference type="GO" id="GO:0030322">
    <property type="term" value="P:stabilization of membrane potential"/>
    <property type="evidence" value="ECO:0007669"/>
    <property type="project" value="TreeGrafter"/>
</dbReference>
<feature type="transmembrane region" description="Helical" evidence="9">
    <location>
        <begin position="377"/>
        <end position="395"/>
    </location>
</feature>
<dbReference type="GO" id="GO:0022841">
    <property type="term" value="F:potassium ion leak channel activity"/>
    <property type="evidence" value="ECO:0007669"/>
    <property type="project" value="TreeGrafter"/>
</dbReference>
<keyword evidence="7 8" id="KW-0407">Ion channel</keyword>
<evidence type="ECO:0000259" key="10">
    <source>
        <dbReference type="Pfam" id="PF07885"/>
    </source>
</evidence>
<dbReference type="AlphaFoldDB" id="A0AAV0AG28"/>
<feature type="domain" description="Potassium channel" evidence="10">
    <location>
        <begin position="190"/>
        <end position="257"/>
    </location>
</feature>
<feature type="transmembrane region" description="Helical" evidence="9">
    <location>
        <begin position="234"/>
        <end position="261"/>
    </location>
</feature>
<dbReference type="PANTHER" id="PTHR11003">
    <property type="entry name" value="POTASSIUM CHANNEL, SUBFAMILY K"/>
    <property type="match status" value="1"/>
</dbReference>
<evidence type="ECO:0000256" key="5">
    <source>
        <dbReference type="ARBA" id="ARBA00023065"/>
    </source>
</evidence>
<evidence type="ECO:0000256" key="8">
    <source>
        <dbReference type="RuleBase" id="RU003857"/>
    </source>
</evidence>
<dbReference type="EMBL" id="CALTRL010000203">
    <property type="protein sequence ID" value="CAH7667120.1"/>
    <property type="molecule type" value="Genomic_DNA"/>
</dbReference>
<accession>A0AAV0AG28</accession>
<keyword evidence="6 9" id="KW-0472">Membrane</keyword>
<evidence type="ECO:0000256" key="1">
    <source>
        <dbReference type="ARBA" id="ARBA00004141"/>
    </source>
</evidence>
<protein>
    <submittedName>
        <fullName evidence="11">Expressed protein</fullName>
    </submittedName>
</protein>
<feature type="domain" description="Potassium channel" evidence="10">
    <location>
        <begin position="384"/>
        <end position="453"/>
    </location>
</feature>
<dbReference type="SUPFAM" id="SSF81324">
    <property type="entry name" value="Voltage-gated potassium channels"/>
    <property type="match status" value="2"/>
</dbReference>
<evidence type="ECO:0000256" key="4">
    <source>
        <dbReference type="ARBA" id="ARBA00022989"/>
    </source>
</evidence>
<feature type="transmembrane region" description="Helical" evidence="9">
    <location>
        <begin position="73"/>
        <end position="96"/>
    </location>
</feature>
<evidence type="ECO:0000256" key="7">
    <source>
        <dbReference type="ARBA" id="ARBA00023303"/>
    </source>
</evidence>
<dbReference type="Proteomes" id="UP001153365">
    <property type="component" value="Unassembled WGS sequence"/>
</dbReference>
<feature type="transmembrane region" description="Helical" evidence="9">
    <location>
        <begin position="137"/>
        <end position="158"/>
    </location>
</feature>
<comment type="similarity">
    <text evidence="8">Belongs to the two pore domain potassium channel (TC 1.A.1.8) family.</text>
</comment>
<proteinExistence type="inferred from homology"/>
<feature type="transmembrane region" description="Helical" evidence="9">
    <location>
        <begin position="42"/>
        <end position="61"/>
    </location>
</feature>
<gene>
    <name evidence="11" type="ORF">PPACK8108_LOCUS1506</name>
</gene>
<reference evidence="11" key="1">
    <citation type="submission" date="2022-06" db="EMBL/GenBank/DDBJ databases">
        <authorList>
            <consortium name="SYNGENTA / RWTH Aachen University"/>
        </authorList>
    </citation>
    <scope>NUCLEOTIDE SEQUENCE</scope>
</reference>
<dbReference type="PANTHER" id="PTHR11003:SF342">
    <property type="entry name" value="OUTWARD-RECTIFIER POTASSIUM CHANNEL TOK1"/>
    <property type="match status" value="1"/>
</dbReference>
<keyword evidence="2 8" id="KW-0813">Transport</keyword>
<dbReference type="GO" id="GO:0005886">
    <property type="term" value="C:plasma membrane"/>
    <property type="evidence" value="ECO:0007669"/>
    <property type="project" value="TreeGrafter"/>
</dbReference>
<evidence type="ECO:0000313" key="11">
    <source>
        <dbReference type="EMBL" id="CAH7667120.1"/>
    </source>
</evidence>
<keyword evidence="3 8" id="KW-0812">Transmembrane</keyword>
<evidence type="ECO:0000256" key="2">
    <source>
        <dbReference type="ARBA" id="ARBA00022448"/>
    </source>
</evidence>
<organism evidence="11 12">
    <name type="scientific">Phakopsora pachyrhizi</name>
    <name type="common">Asian soybean rust disease fungus</name>
    <dbReference type="NCBI Taxonomy" id="170000"/>
    <lineage>
        <taxon>Eukaryota</taxon>
        <taxon>Fungi</taxon>
        <taxon>Dikarya</taxon>
        <taxon>Basidiomycota</taxon>
        <taxon>Pucciniomycotina</taxon>
        <taxon>Pucciniomycetes</taxon>
        <taxon>Pucciniales</taxon>
        <taxon>Phakopsoraceae</taxon>
        <taxon>Phakopsora</taxon>
    </lineage>
</organism>
<keyword evidence="5 8" id="KW-0406">Ion transport</keyword>
<keyword evidence="12" id="KW-1185">Reference proteome</keyword>
<keyword evidence="4 9" id="KW-1133">Transmembrane helix</keyword>
<comment type="subcellular location">
    <subcellularLocation>
        <location evidence="1">Membrane</location>
        <topology evidence="1">Multi-pass membrane protein</topology>
    </subcellularLocation>
</comment>
<dbReference type="InterPro" id="IPR013099">
    <property type="entry name" value="K_chnl_dom"/>
</dbReference>
<dbReference type="Pfam" id="PF07885">
    <property type="entry name" value="Ion_trans_2"/>
    <property type="match status" value="2"/>
</dbReference>
<evidence type="ECO:0000313" key="12">
    <source>
        <dbReference type="Proteomes" id="UP001153365"/>
    </source>
</evidence>